<name>T4VG70_PARBF</name>
<dbReference type="Proteomes" id="UP000015688">
    <property type="component" value="Unassembled WGS sequence"/>
</dbReference>
<dbReference type="InterPro" id="IPR006528">
    <property type="entry name" value="Phage_head_morphogenesis_dom"/>
</dbReference>
<dbReference type="NCBIfam" id="TIGR01641">
    <property type="entry name" value="phageSPP1_gp7"/>
    <property type="match status" value="1"/>
</dbReference>
<accession>T4VG70</accession>
<sequence length="254" mass="29398">MKNREYWLKRAIIDDKLAEKDTNKIAKLLKKELIKTKREIKKELAYLYSDIDQNGEYSKYRLESVLSSINSLLDNLYHKEINLLNNSLIERYIHTYNEKVEQLGVNSSFNMLSESLVQEIVKTNWSGLTFSERIWENRRRLSFAIKSVLSNGLKRGESIQKMSRAISSKLNASIKDARRLVRTETCWIQTKATVDSYTKAGLTQYEFCAYLDSRTSDTCRSLDGKVFDIKDFMPGVNAPPMHANCRSCILPVTK</sequence>
<gene>
    <name evidence="2" type="ORF">C672_3643</name>
</gene>
<organism evidence="2 3">
    <name type="scientific">Paraclostridium bifermentans ATCC 638 = DSM 14991</name>
    <dbReference type="NCBI Taxonomy" id="1233171"/>
    <lineage>
        <taxon>Bacteria</taxon>
        <taxon>Bacillati</taxon>
        <taxon>Bacillota</taxon>
        <taxon>Clostridia</taxon>
        <taxon>Peptostreptococcales</taxon>
        <taxon>Peptostreptococcaceae</taxon>
        <taxon>Paraclostridium</taxon>
    </lineage>
</organism>
<reference evidence="2 3" key="1">
    <citation type="submission" date="2013-06" db="EMBL/GenBank/DDBJ databases">
        <authorList>
            <person name="Walk S."/>
            <person name="Aronoff D."/>
            <person name="Young V.Y."/>
            <person name="Marsh J."/>
            <person name="Harrison L."/>
            <person name="Daugherty S.C."/>
            <person name="Shefchek K.A."/>
            <person name="Hine E.E."/>
            <person name="Tallon L.J."/>
            <person name="Sadzewicz L.K."/>
            <person name="Rasko D.A."/>
        </authorList>
    </citation>
    <scope>NUCLEOTIDE SEQUENCE [LARGE SCALE GENOMIC DNA]</scope>
    <source>
        <strain evidence="2 3">ATCC 638</strain>
    </source>
</reference>
<dbReference type="EMBL" id="AVNC01000023">
    <property type="protein sequence ID" value="EQK39756.1"/>
    <property type="molecule type" value="Genomic_DNA"/>
</dbReference>
<evidence type="ECO:0000259" key="1">
    <source>
        <dbReference type="Pfam" id="PF04233"/>
    </source>
</evidence>
<dbReference type="Pfam" id="PF04233">
    <property type="entry name" value="Phage_Mu_F"/>
    <property type="match status" value="1"/>
</dbReference>
<dbReference type="PATRIC" id="fig|1233171.3.peg.3509"/>
<proteinExistence type="predicted"/>
<dbReference type="AlphaFoldDB" id="T4VG70"/>
<feature type="domain" description="Phage head morphogenesis" evidence="1">
    <location>
        <begin position="145"/>
        <end position="247"/>
    </location>
</feature>
<evidence type="ECO:0000313" key="2">
    <source>
        <dbReference type="EMBL" id="EQK39756.1"/>
    </source>
</evidence>
<dbReference type="RefSeq" id="WP_021434512.1">
    <property type="nucleotide sequence ID" value="NZ_AVNC01000023.1"/>
</dbReference>
<protein>
    <submittedName>
        <fullName evidence="2">Phage head morphogenesis, SPP1 gp7 family domain protein</fullName>
    </submittedName>
</protein>
<evidence type="ECO:0000313" key="3">
    <source>
        <dbReference type="Proteomes" id="UP000015688"/>
    </source>
</evidence>
<comment type="caution">
    <text evidence="2">The sequence shown here is derived from an EMBL/GenBank/DDBJ whole genome shotgun (WGS) entry which is preliminary data.</text>
</comment>